<dbReference type="InterPro" id="IPR027330">
    <property type="entry name" value="TPX2_central_dom"/>
</dbReference>
<feature type="domain" description="TPX2 central" evidence="9">
    <location>
        <begin position="388"/>
        <end position="516"/>
    </location>
</feature>
<comment type="subcellular location">
    <subcellularLocation>
        <location evidence="2">Cytoplasm</location>
        <location evidence="2">Cytoskeleton</location>
        <location evidence="2">Spindle</location>
    </subcellularLocation>
    <subcellularLocation>
        <location evidence="1">Nucleus</location>
    </subcellularLocation>
</comment>
<dbReference type="GO" id="GO:0005634">
    <property type="term" value="C:nucleus"/>
    <property type="evidence" value="ECO:0007669"/>
    <property type="project" value="UniProtKB-SubCell"/>
</dbReference>
<evidence type="ECO:0000256" key="6">
    <source>
        <dbReference type="ARBA" id="ARBA00023242"/>
    </source>
</evidence>
<dbReference type="InterPro" id="IPR027329">
    <property type="entry name" value="TPX2_C"/>
</dbReference>
<feature type="region of interest" description="Disordered" evidence="7">
    <location>
        <begin position="340"/>
        <end position="432"/>
    </location>
</feature>
<accession>A0AA35RHS8</accession>
<protein>
    <submittedName>
        <fullName evidence="10">Targeting protein for Xklp2 homolog</fullName>
    </submittedName>
</protein>
<keyword evidence="11" id="KW-1185">Reference proteome</keyword>
<comment type="similarity">
    <text evidence="3">Belongs to the TPX2 family.</text>
</comment>
<feature type="region of interest" description="Disordered" evidence="7">
    <location>
        <begin position="166"/>
        <end position="187"/>
    </location>
</feature>
<dbReference type="AlphaFoldDB" id="A0AA35RHS8"/>
<feature type="compositionally biased region" description="Basic residues" evidence="7">
    <location>
        <begin position="210"/>
        <end position="220"/>
    </location>
</feature>
<feature type="compositionally biased region" description="Polar residues" evidence="7">
    <location>
        <begin position="269"/>
        <end position="292"/>
    </location>
</feature>
<evidence type="ECO:0000256" key="1">
    <source>
        <dbReference type="ARBA" id="ARBA00004123"/>
    </source>
</evidence>
<proteinExistence type="inferred from homology"/>
<feature type="region of interest" description="Disordered" evidence="7">
    <location>
        <begin position="697"/>
        <end position="718"/>
    </location>
</feature>
<evidence type="ECO:0000259" key="8">
    <source>
        <dbReference type="Pfam" id="PF06886"/>
    </source>
</evidence>
<feature type="region of interest" description="Disordered" evidence="7">
    <location>
        <begin position="206"/>
        <end position="328"/>
    </location>
</feature>
<keyword evidence="5" id="KW-0206">Cytoskeleton</keyword>
<feature type="compositionally biased region" description="Basic and acidic residues" evidence="7">
    <location>
        <begin position="461"/>
        <end position="478"/>
    </location>
</feature>
<keyword evidence="4" id="KW-0963">Cytoplasm</keyword>
<feature type="region of interest" description="Disordered" evidence="7">
    <location>
        <begin position="445"/>
        <end position="490"/>
    </location>
</feature>
<feature type="compositionally biased region" description="Basic and acidic residues" evidence="7">
    <location>
        <begin position="174"/>
        <end position="187"/>
    </location>
</feature>
<evidence type="ECO:0000256" key="2">
    <source>
        <dbReference type="ARBA" id="ARBA00004186"/>
    </source>
</evidence>
<dbReference type="Proteomes" id="UP001174909">
    <property type="component" value="Unassembled WGS sequence"/>
</dbReference>
<evidence type="ECO:0000256" key="7">
    <source>
        <dbReference type="SAM" id="MobiDB-lite"/>
    </source>
</evidence>
<dbReference type="Pfam" id="PF06886">
    <property type="entry name" value="TPX2"/>
    <property type="match status" value="1"/>
</dbReference>
<feature type="compositionally biased region" description="Low complexity" evidence="7">
    <location>
        <begin position="364"/>
        <end position="378"/>
    </location>
</feature>
<sequence>MTELDPKFEFDAPFFVDFEDIRTGMEEEGDVDQWFSMNSHLERDDLLLLPPQLAASAEKQQQAFSGNFTSDPAAVVKLEEPEREGEVLPPSQTDSAGPAPPHVSVKGESGEGNAAGETQPPTRLGQKRSAASILSLQTPVIKQQRVQRGSSKKAIAAIKKILKPTTERSVPAKTPEHMKRYLAKKEGQVKRTRDELEAEEIEKMQAESRKKLREHRKTFHRLADSGKKPAKMVKHSKPTTESVGFKFRTESRVRKRRSAAAGGSRPPVAQSSGSHASNFPMTLRTANTSIPSESEGPRKATEVKPFNFRLATRFPKEPAEGDEKRDGHVSAAEYVFKFQAGTPERFRSVPPRKPQRSMYVTVEQTSQSSTSTSSNSSSRAAPPGGGGLTVPFTPKLLTKNRGRPTHVKSSVEMEEEELARIRQNPIKANPLNPKVFTGHGLMGVPNKPHHSTTQAHTPKLATRERGEARAHDGSRDESDSQPTFRAQPLPKGLFEKVLGLPKKHEPFVTCPKSPAFSLKRRSLHPNTEEETEEEKCQIIIARPVPDFSRKFEPQLDHKKTEPEPFSFEERYKDKPTRASFVQMILEKEKKDPFRANPVPLFGEPCLPVAQQQPMTEPKTPNLRTRTRGLDYENKWRQTMFEMIQKEKENAEFRAKDPKVLYRAPFRAKTGNRQITEVSNIILHTEVRSEQRAEFERECKSKEEEQQQENRERQAVAEAEEAKRVALLRQALVHKAQPIRRYTRTVVQPSLKPLTAPQSPNFHLRPRGQH</sequence>
<feature type="domain" description="TPX2 C-terminal" evidence="8">
    <location>
        <begin position="682"/>
        <end position="754"/>
    </location>
</feature>
<dbReference type="EMBL" id="CASHTH010001031">
    <property type="protein sequence ID" value="CAI8010367.1"/>
    <property type="molecule type" value="Genomic_DNA"/>
</dbReference>
<comment type="caution">
    <text evidence="10">The sequence shown here is derived from an EMBL/GenBank/DDBJ whole genome shotgun (WGS) entry which is preliminary data.</text>
</comment>
<keyword evidence="6" id="KW-0539">Nucleus</keyword>
<organism evidence="10 11">
    <name type="scientific">Geodia barretti</name>
    <name type="common">Barrett's horny sponge</name>
    <dbReference type="NCBI Taxonomy" id="519541"/>
    <lineage>
        <taxon>Eukaryota</taxon>
        <taxon>Metazoa</taxon>
        <taxon>Porifera</taxon>
        <taxon>Demospongiae</taxon>
        <taxon>Heteroscleromorpha</taxon>
        <taxon>Tetractinellida</taxon>
        <taxon>Astrophorina</taxon>
        <taxon>Geodiidae</taxon>
        <taxon>Geodia</taxon>
    </lineage>
</organism>
<dbReference type="GO" id="GO:0005819">
    <property type="term" value="C:spindle"/>
    <property type="evidence" value="ECO:0007669"/>
    <property type="project" value="UniProtKB-SubCell"/>
</dbReference>
<name>A0AA35RHS8_GEOBA</name>
<evidence type="ECO:0000256" key="5">
    <source>
        <dbReference type="ARBA" id="ARBA00023212"/>
    </source>
</evidence>
<feature type="compositionally biased region" description="Basic and acidic residues" evidence="7">
    <location>
        <begin position="314"/>
        <end position="328"/>
    </location>
</feature>
<dbReference type="InterPro" id="IPR009675">
    <property type="entry name" value="TPX2_fam"/>
</dbReference>
<dbReference type="PANTHER" id="PTHR14326">
    <property type="entry name" value="TARGETING PROTEIN FOR XKLP2"/>
    <property type="match status" value="1"/>
</dbReference>
<dbReference type="GO" id="GO:0005874">
    <property type="term" value="C:microtubule"/>
    <property type="evidence" value="ECO:0007669"/>
    <property type="project" value="InterPro"/>
</dbReference>
<feature type="region of interest" description="Disordered" evidence="7">
    <location>
        <begin position="79"/>
        <end position="135"/>
    </location>
</feature>
<feature type="region of interest" description="Disordered" evidence="7">
    <location>
        <begin position="741"/>
        <end position="769"/>
    </location>
</feature>
<evidence type="ECO:0000259" key="9">
    <source>
        <dbReference type="Pfam" id="PF12214"/>
    </source>
</evidence>
<evidence type="ECO:0000256" key="4">
    <source>
        <dbReference type="ARBA" id="ARBA00022490"/>
    </source>
</evidence>
<dbReference type="PANTHER" id="PTHR14326:SF44">
    <property type="entry name" value="TARGETING PROTEIN FOR XKLP2"/>
    <property type="match status" value="1"/>
</dbReference>
<dbReference type="Pfam" id="PF12214">
    <property type="entry name" value="TPX2_importin"/>
    <property type="match status" value="1"/>
</dbReference>
<dbReference type="GO" id="GO:0060236">
    <property type="term" value="P:regulation of mitotic spindle organization"/>
    <property type="evidence" value="ECO:0007669"/>
    <property type="project" value="InterPro"/>
</dbReference>
<evidence type="ECO:0000256" key="3">
    <source>
        <dbReference type="ARBA" id="ARBA00005885"/>
    </source>
</evidence>
<evidence type="ECO:0000313" key="11">
    <source>
        <dbReference type="Proteomes" id="UP001174909"/>
    </source>
</evidence>
<reference evidence="10" key="1">
    <citation type="submission" date="2023-03" db="EMBL/GenBank/DDBJ databases">
        <authorList>
            <person name="Steffen K."/>
            <person name="Cardenas P."/>
        </authorList>
    </citation>
    <scope>NUCLEOTIDE SEQUENCE</scope>
</reference>
<gene>
    <name evidence="10" type="ORF">GBAR_LOCUS6835</name>
</gene>
<evidence type="ECO:0000313" key="10">
    <source>
        <dbReference type="EMBL" id="CAI8010367.1"/>
    </source>
</evidence>
<feature type="compositionally biased region" description="Basic residues" evidence="7">
    <location>
        <begin position="228"/>
        <end position="237"/>
    </location>
</feature>